<evidence type="ECO:0000313" key="3">
    <source>
        <dbReference type="EMBL" id="GAN04514.1"/>
    </source>
</evidence>
<dbReference type="Proteomes" id="UP000053815">
    <property type="component" value="Unassembled WGS sequence"/>
</dbReference>
<dbReference type="EMBL" id="DF836355">
    <property type="protein sequence ID" value="GAN04514.1"/>
    <property type="molecule type" value="Genomic_DNA"/>
</dbReference>
<dbReference type="PANTHER" id="PTHR15682">
    <property type="entry name" value="UNHEALTHY RIBOSOME BIOGENESIS PROTEIN 2 HOMOLOG"/>
    <property type="match status" value="1"/>
</dbReference>
<dbReference type="GO" id="GO:0042254">
    <property type="term" value="P:ribosome biogenesis"/>
    <property type="evidence" value="ECO:0007669"/>
    <property type="project" value="TreeGrafter"/>
</dbReference>
<evidence type="ECO:0000259" key="2">
    <source>
        <dbReference type="Pfam" id="PF10441"/>
    </source>
</evidence>
<feature type="region of interest" description="Disordered" evidence="1">
    <location>
        <begin position="1410"/>
        <end position="1434"/>
    </location>
</feature>
<keyword evidence="4" id="KW-1185">Reference proteome</keyword>
<sequence length="1566" mass="176032">MSELTSEKIAKALKGAGLSSKQRIEKAQEAWSNDAVFFPNKDDFLFDWICSAFAKPNMKKLDDCCLLQLSYWTLLTDLLHHYAEKARLDPKRNVPTVHANIVLSVSTLLQQLDKSYLDAPQQRIEFYSAVHACLEILFSETFVLSYRPAFEHVSTAVDQVLATMTTQIDRCNKDGSNAAESDALHQLALTAQVVLKKYDSQLVLAANQKKIFSSIVDKSLVKFLGVRRRINLLSSTNDTANISHIITNIICHALFHADTVLEYTSVLKDVVAADNTTPTSGNVKQTNYVVKLFETLETMVNNTKDKEQMLDAVDITPTLLSAFLDAFRQKRNTSTSAMQDISRMAEFGIFVYLLKILSSIKETYVAVYLESLCRLLKELLQWNVYTARNDDIAKSQQLVLNEIADDVVNYLNDSKRYDQALVLDVADTLLQIDLSLIESRIQALWPSMLNPEANAYESCLKFSKSVLHTYSASRQIDVFITDIIKNIGQIEADDLYTLLTKPMFTRDFLSEFSALVAKSMPAAQALGIFNELQSALISSVYSPRDKPVSKKQKKSIATPTKSDALLITIYFGEFTNALKLNQHQLKSFESSVVDIFEQFVKPSILAWTKTKDSVEATILPAMRIHSTLITAFFETYTSKISKEDQEWLANVYLTIFNDSIKLDTLGSRIVAATCANSMLQHVYYASLAQNNATEQTTALVNIVVDFVTKSEKKTTWFDRTEWNGAMLDLNTQNTVKLACWKLISDEWFESVARFVDGSRAEKIANIIFKSLTNDTHADTAVSAQHLSKMLLRSANFYEAKCFKDCSISTILSTLADFFKTKLVKSSAGELSTVAAKMIASIDLSKPLAIDQKDIQALSAAVEAKQDAMEQDVSAASNANVNKISTLLKLVLLFPNEYFEKNERPQALYLATLVDIWSVNCQDADQVARMKVSLMCRTLHMRFMGYFSVNSILGLESNMLDWLVMSNQTYTCNSSVDVYNSLNNVTNELDLNILRKIILSAGAKVPEEHAVGYFKETLERRVQDLSQSPELAKLINLLKAINLALSTRKAADVDLSNCVYAVDTVSLVSKYIITSLTRAKSTIATILDQVKSKPEETSSIIQEKTTIFDNMKRIFHLTRLLQEYARIVGPTVDDAIEAEELSKTLTALASPFIQFLQSALLSEKAQNDVVLNMTTEFIAAFCSILSRYQQVDATKRVLATIWFVYTLVYNTGDKESLEVLSNAFASWIRSLSKEQYTIVFQSFAEQAEEEADKRQDVTKEQHHLVFLSLFSLLLTHCADSEKGRLRKQIPSFVLKMSLIAGKTTSLKYLQHMLKMLIQLTGDQSYHFSDYDASIILSCLLQVAHPTAPERFRGQMNHDIAQSIFSDVCSILSNLVSHHKDQVVYMMPPFIAFVQSLLHCFKSTHVSLVSGTNTANSNNSKKRKHNSTTEAKESSKNFTGRTIPLIYEFTPLDDTAAQRFARILTTIPQKQHTTQQQKNAKSAQTLQKIISKHTPSILIEYFTVQSNPTMSVVNPSTKSILTHALYDILDLCSEADRTYILNCLDAPGKALFKNFYTNWKDNHKYTGQ</sequence>
<dbReference type="GO" id="GO:0005730">
    <property type="term" value="C:nucleolus"/>
    <property type="evidence" value="ECO:0007669"/>
    <property type="project" value="TreeGrafter"/>
</dbReference>
<dbReference type="InterPro" id="IPR018849">
    <property type="entry name" value="Urb2/Npa2_C"/>
</dbReference>
<name>A0A0C9MAY2_9FUNG</name>
<dbReference type="InterPro" id="IPR052609">
    <property type="entry name" value="Ribosome_Biogenesis_Reg"/>
</dbReference>
<dbReference type="PANTHER" id="PTHR15682:SF2">
    <property type="entry name" value="UNHEALTHY RIBOSOME BIOGENESIS PROTEIN 2 HOMOLOG"/>
    <property type="match status" value="1"/>
</dbReference>
<reference evidence="3" key="1">
    <citation type="submission" date="2014-09" db="EMBL/GenBank/DDBJ databases">
        <title>Draft genome sequence of an oleaginous Mucoromycotina fungus Mucor ambiguus NBRC6742.</title>
        <authorList>
            <person name="Takeda I."/>
            <person name="Yamane N."/>
            <person name="Morita T."/>
            <person name="Tamano K."/>
            <person name="Machida M."/>
            <person name="Baker S."/>
            <person name="Koike H."/>
        </authorList>
    </citation>
    <scope>NUCLEOTIDE SEQUENCE</scope>
    <source>
        <strain evidence="3">NBRC 6742</strain>
    </source>
</reference>
<evidence type="ECO:0000313" key="4">
    <source>
        <dbReference type="Proteomes" id="UP000053815"/>
    </source>
</evidence>
<dbReference type="STRING" id="91626.A0A0C9MAY2"/>
<protein>
    <recommendedName>
        <fullName evidence="2">Nucleolar 27S pre-rRNA processing Urb2/Npa2 C-terminal domain-containing protein</fullName>
    </recommendedName>
</protein>
<organism evidence="3">
    <name type="scientific">Mucor ambiguus</name>
    <dbReference type="NCBI Taxonomy" id="91626"/>
    <lineage>
        <taxon>Eukaryota</taxon>
        <taxon>Fungi</taxon>
        <taxon>Fungi incertae sedis</taxon>
        <taxon>Mucoromycota</taxon>
        <taxon>Mucoromycotina</taxon>
        <taxon>Mucoromycetes</taxon>
        <taxon>Mucorales</taxon>
        <taxon>Mucorineae</taxon>
        <taxon>Mucoraceae</taxon>
        <taxon>Mucor</taxon>
    </lineage>
</organism>
<accession>A0A0C9MAY2</accession>
<dbReference type="OrthoDB" id="160374at2759"/>
<feature type="domain" description="Nucleolar 27S pre-rRNA processing Urb2/Npa2 C-terminal" evidence="2">
    <location>
        <begin position="1310"/>
        <end position="1566"/>
    </location>
</feature>
<evidence type="ECO:0000256" key="1">
    <source>
        <dbReference type="SAM" id="MobiDB-lite"/>
    </source>
</evidence>
<gene>
    <name evidence="3" type="ORF">MAM1_0066d03974</name>
</gene>
<proteinExistence type="predicted"/>
<dbReference type="Pfam" id="PF10441">
    <property type="entry name" value="Urb2"/>
    <property type="match status" value="1"/>
</dbReference>